<accession>A0ABP8NKE1</accession>
<comment type="caution">
    <text evidence="1">The sequence shown here is derived from an EMBL/GenBank/DDBJ whole genome shotgun (WGS) entry which is preliminary data.</text>
</comment>
<organism evidence="1 2">
    <name type="scientific">Nibrella saemangeumensis</name>
    <dbReference type="NCBI Taxonomy" id="1084526"/>
    <lineage>
        <taxon>Bacteria</taxon>
        <taxon>Pseudomonadati</taxon>
        <taxon>Bacteroidota</taxon>
        <taxon>Cytophagia</taxon>
        <taxon>Cytophagales</taxon>
        <taxon>Spirosomataceae</taxon>
        <taxon>Nibrella</taxon>
    </lineage>
</organism>
<dbReference type="PANTHER" id="PTHR33711:SF9">
    <property type="entry name" value="PROTOCATECHUATE 3,4-DIOXYGENASE ALPHA CHAIN"/>
    <property type="match status" value="1"/>
</dbReference>
<dbReference type="Proteomes" id="UP001501175">
    <property type="component" value="Unassembled WGS sequence"/>
</dbReference>
<dbReference type="PANTHER" id="PTHR33711">
    <property type="entry name" value="DIOXYGENASE, PUTATIVE (AFU_ORTHOLOGUE AFUA_2G02910)-RELATED"/>
    <property type="match status" value="1"/>
</dbReference>
<reference evidence="2" key="1">
    <citation type="journal article" date="2019" name="Int. J. Syst. Evol. Microbiol.">
        <title>The Global Catalogue of Microorganisms (GCM) 10K type strain sequencing project: providing services to taxonomists for standard genome sequencing and annotation.</title>
        <authorList>
            <consortium name="The Broad Institute Genomics Platform"/>
            <consortium name="The Broad Institute Genome Sequencing Center for Infectious Disease"/>
            <person name="Wu L."/>
            <person name="Ma J."/>
        </authorList>
    </citation>
    <scope>NUCLEOTIDE SEQUENCE [LARGE SCALE GENOMIC DNA]</scope>
    <source>
        <strain evidence="2">JCM 17927</strain>
    </source>
</reference>
<dbReference type="InterPro" id="IPR015889">
    <property type="entry name" value="Intradiol_dOase_core"/>
</dbReference>
<evidence type="ECO:0000313" key="2">
    <source>
        <dbReference type="Proteomes" id="UP001501175"/>
    </source>
</evidence>
<proteinExistence type="predicted"/>
<name>A0ABP8NKE1_9BACT</name>
<evidence type="ECO:0000313" key="1">
    <source>
        <dbReference type="EMBL" id="GAA4466990.1"/>
    </source>
</evidence>
<sequence length="177" mass="19950">MNQLTMTQTPSQTVGPYFAYGLVPEQYLYDFKSLAGNQLADPLNEAGIITLTGKVFDGEGQPISDAMIELWDAGNKRFGRFGTGTDPENRYIFYATKPESVEGQAPHFSLIVFMRGQLLHSYTRLYFPDETEANEKDEVLNAVPAGRRQTLIARKTPGGYEFNIYMQGEHETVFFEV</sequence>
<dbReference type="Gene3D" id="2.60.130.10">
    <property type="entry name" value="Aromatic compound dioxygenase"/>
    <property type="match status" value="1"/>
</dbReference>
<protein>
    <submittedName>
        <fullName evidence="1">Protocatechuate 3,4-dioxygenase subunit alpha</fullName>
    </submittedName>
</protein>
<dbReference type="InterPro" id="IPR050770">
    <property type="entry name" value="Intradiol_RC_Dioxygenase"/>
</dbReference>
<keyword evidence="2" id="KW-1185">Reference proteome</keyword>
<dbReference type="RefSeq" id="WP_345248205.1">
    <property type="nucleotide sequence ID" value="NZ_BAABHD010000082.1"/>
</dbReference>
<gene>
    <name evidence="1" type="primary">pcaG</name>
    <name evidence="1" type="ORF">GCM10023189_49860</name>
</gene>
<dbReference type="EMBL" id="BAABHD010000082">
    <property type="protein sequence ID" value="GAA4466990.1"/>
    <property type="molecule type" value="Genomic_DNA"/>
</dbReference>
<dbReference type="SUPFAM" id="SSF49482">
    <property type="entry name" value="Aromatic compound dioxygenase"/>
    <property type="match status" value="1"/>
</dbReference>